<protein>
    <recommendedName>
        <fullName evidence="1">DUF8021 domain-containing protein</fullName>
    </recommendedName>
</protein>
<reference evidence="2" key="2">
    <citation type="submission" date="2023-05" db="EMBL/GenBank/DDBJ databases">
        <authorList>
            <consortium name="Lawrence Berkeley National Laboratory"/>
            <person name="Steindorff A."/>
            <person name="Hensen N."/>
            <person name="Bonometti L."/>
            <person name="Westerberg I."/>
            <person name="Brannstrom I.O."/>
            <person name="Guillou S."/>
            <person name="Cros-Aarteil S."/>
            <person name="Calhoun S."/>
            <person name="Haridas S."/>
            <person name="Kuo A."/>
            <person name="Mondo S."/>
            <person name="Pangilinan J."/>
            <person name="Riley R."/>
            <person name="Labutti K."/>
            <person name="Andreopoulos B."/>
            <person name="Lipzen A."/>
            <person name="Chen C."/>
            <person name="Yanf M."/>
            <person name="Daum C."/>
            <person name="Ng V."/>
            <person name="Clum A."/>
            <person name="Ohm R."/>
            <person name="Martin F."/>
            <person name="Silar P."/>
            <person name="Natvig D."/>
            <person name="Lalanne C."/>
            <person name="Gautier V."/>
            <person name="Ament-Velasquez S.L."/>
            <person name="Kruys A."/>
            <person name="Hutchinson M.I."/>
            <person name="Powell A.J."/>
            <person name="Barry K."/>
            <person name="Miller A.N."/>
            <person name="Grigoriev I.V."/>
            <person name="Debuchy R."/>
            <person name="Gladieux P."/>
            <person name="Thoren M.H."/>
            <person name="Johannesson H."/>
        </authorList>
    </citation>
    <scope>NUCLEOTIDE SEQUENCE</scope>
    <source>
        <strain evidence="2">PSN293</strain>
    </source>
</reference>
<dbReference type="Proteomes" id="UP001301769">
    <property type="component" value="Unassembled WGS sequence"/>
</dbReference>
<comment type="caution">
    <text evidence="2">The sequence shown here is derived from an EMBL/GenBank/DDBJ whole genome shotgun (WGS) entry which is preliminary data.</text>
</comment>
<proteinExistence type="predicted"/>
<gene>
    <name evidence="2" type="ORF">QBC37DRAFT_447946</name>
</gene>
<accession>A0AAN7B524</accession>
<feature type="domain" description="DUF8021" evidence="1">
    <location>
        <begin position="157"/>
        <end position="262"/>
    </location>
</feature>
<dbReference type="InterPro" id="IPR058334">
    <property type="entry name" value="DUF8021"/>
</dbReference>
<evidence type="ECO:0000313" key="3">
    <source>
        <dbReference type="Proteomes" id="UP001301769"/>
    </source>
</evidence>
<evidence type="ECO:0000259" key="1">
    <source>
        <dbReference type="Pfam" id="PF26061"/>
    </source>
</evidence>
<sequence>MLPRTIISILQPVNILSSIYHYIPDLNYFLPSLVEVTKRYIAAQSLGEVRYLKGLIPSTIYTENDKVANITSGILSRPLRIDHSRSIHDTTTCSTYTELVIADPTHPYVIGSQIHVLNGTISKVETLVTDKDDWLFNAQHTLVYVLRENWELIPADKRDTRETIQAAADAYLNLFNNGSVQVPWADDCKRLEGGLYTAPGDTCNSGVPSGVDLVNRRYVIDETVGTVDVFLNFGGEPGGSGLPDSHEFRIENGKIKYVHTITVCSEPNCGFGDLPAILQEDIGF</sequence>
<evidence type="ECO:0000313" key="2">
    <source>
        <dbReference type="EMBL" id="KAK4210579.1"/>
    </source>
</evidence>
<dbReference type="EMBL" id="MU858171">
    <property type="protein sequence ID" value="KAK4210579.1"/>
    <property type="molecule type" value="Genomic_DNA"/>
</dbReference>
<name>A0AAN7B524_9PEZI</name>
<keyword evidence="3" id="KW-1185">Reference proteome</keyword>
<reference evidence="2" key="1">
    <citation type="journal article" date="2023" name="Mol. Phylogenet. Evol.">
        <title>Genome-scale phylogeny and comparative genomics of the fungal order Sordariales.</title>
        <authorList>
            <person name="Hensen N."/>
            <person name="Bonometti L."/>
            <person name="Westerberg I."/>
            <person name="Brannstrom I.O."/>
            <person name="Guillou S."/>
            <person name="Cros-Aarteil S."/>
            <person name="Calhoun S."/>
            <person name="Haridas S."/>
            <person name="Kuo A."/>
            <person name="Mondo S."/>
            <person name="Pangilinan J."/>
            <person name="Riley R."/>
            <person name="LaButti K."/>
            <person name="Andreopoulos B."/>
            <person name="Lipzen A."/>
            <person name="Chen C."/>
            <person name="Yan M."/>
            <person name="Daum C."/>
            <person name="Ng V."/>
            <person name="Clum A."/>
            <person name="Steindorff A."/>
            <person name="Ohm R.A."/>
            <person name="Martin F."/>
            <person name="Silar P."/>
            <person name="Natvig D.O."/>
            <person name="Lalanne C."/>
            <person name="Gautier V."/>
            <person name="Ament-Velasquez S.L."/>
            <person name="Kruys A."/>
            <person name="Hutchinson M.I."/>
            <person name="Powell A.J."/>
            <person name="Barry K."/>
            <person name="Miller A.N."/>
            <person name="Grigoriev I.V."/>
            <person name="Debuchy R."/>
            <person name="Gladieux P."/>
            <person name="Hiltunen Thoren M."/>
            <person name="Johannesson H."/>
        </authorList>
    </citation>
    <scope>NUCLEOTIDE SEQUENCE</scope>
    <source>
        <strain evidence="2">PSN293</strain>
    </source>
</reference>
<organism evidence="2 3">
    <name type="scientific">Rhypophila decipiens</name>
    <dbReference type="NCBI Taxonomy" id="261697"/>
    <lineage>
        <taxon>Eukaryota</taxon>
        <taxon>Fungi</taxon>
        <taxon>Dikarya</taxon>
        <taxon>Ascomycota</taxon>
        <taxon>Pezizomycotina</taxon>
        <taxon>Sordariomycetes</taxon>
        <taxon>Sordariomycetidae</taxon>
        <taxon>Sordariales</taxon>
        <taxon>Naviculisporaceae</taxon>
        <taxon>Rhypophila</taxon>
    </lineage>
</organism>
<dbReference type="Pfam" id="PF26061">
    <property type="entry name" value="DUF8021"/>
    <property type="match status" value="1"/>
</dbReference>
<dbReference type="AlphaFoldDB" id="A0AAN7B524"/>